<dbReference type="EMBL" id="JAJNBZ010000035">
    <property type="protein sequence ID" value="MCE5172831.1"/>
    <property type="molecule type" value="Genomic_DNA"/>
</dbReference>
<dbReference type="Proteomes" id="UP001199916">
    <property type="component" value="Unassembled WGS sequence"/>
</dbReference>
<reference evidence="1 2" key="1">
    <citation type="submission" date="2021-11" db="EMBL/GenBank/DDBJ databases">
        <title>Draft genome sequence of Paenibacillus profundus YoMME, a new Gram-positive bacteria with exoelectrogenic properties.</title>
        <authorList>
            <person name="Hubenova Y."/>
            <person name="Hubenova E."/>
            <person name="Manasiev Y."/>
            <person name="Peykov S."/>
            <person name="Mitov M."/>
        </authorList>
    </citation>
    <scope>NUCLEOTIDE SEQUENCE [LARGE SCALE GENOMIC DNA]</scope>
    <source>
        <strain evidence="1 2">YoMME</strain>
    </source>
</reference>
<accession>A0ABS8YLV9</accession>
<proteinExistence type="predicted"/>
<name>A0ABS8YLV9_9BACL</name>
<comment type="caution">
    <text evidence="1">The sequence shown here is derived from an EMBL/GenBank/DDBJ whole genome shotgun (WGS) entry which is preliminary data.</text>
</comment>
<organism evidence="1 2">
    <name type="scientific">Paenibacillus profundus</name>
    <dbReference type="NCBI Taxonomy" id="1173085"/>
    <lineage>
        <taxon>Bacteria</taxon>
        <taxon>Bacillati</taxon>
        <taxon>Bacillota</taxon>
        <taxon>Bacilli</taxon>
        <taxon>Bacillales</taxon>
        <taxon>Paenibacillaceae</taxon>
        <taxon>Paenibacillus</taxon>
    </lineage>
</organism>
<keyword evidence="2" id="KW-1185">Reference proteome</keyword>
<evidence type="ECO:0000313" key="1">
    <source>
        <dbReference type="EMBL" id="MCE5172831.1"/>
    </source>
</evidence>
<sequence length="50" mass="5504">MMKQKLLQALDYKTAVVNRDMRGLARVAAVSPAVLEILDKQPFGVCTSLL</sequence>
<protein>
    <submittedName>
        <fullName evidence="1">Uncharacterized protein</fullName>
    </submittedName>
</protein>
<gene>
    <name evidence="1" type="ORF">LQV63_26540</name>
</gene>
<evidence type="ECO:0000313" key="2">
    <source>
        <dbReference type="Proteomes" id="UP001199916"/>
    </source>
</evidence>